<dbReference type="Proteomes" id="UP000279911">
    <property type="component" value="Unassembled WGS sequence"/>
</dbReference>
<dbReference type="AlphaFoldDB" id="A0A3R9FZI1"/>
<name>A0A3R9FZI1_9BACI</name>
<evidence type="ECO:0000256" key="1">
    <source>
        <dbReference type="SAM" id="Phobius"/>
    </source>
</evidence>
<feature type="transmembrane region" description="Helical" evidence="1">
    <location>
        <begin position="53"/>
        <end position="75"/>
    </location>
</feature>
<organism evidence="2 3">
    <name type="scientific">Mesobacillus subterraneus</name>
    <dbReference type="NCBI Taxonomy" id="285983"/>
    <lineage>
        <taxon>Bacteria</taxon>
        <taxon>Bacillati</taxon>
        <taxon>Bacillota</taxon>
        <taxon>Bacilli</taxon>
        <taxon>Bacillales</taxon>
        <taxon>Bacillaceae</taxon>
        <taxon>Mesobacillus</taxon>
    </lineage>
</organism>
<keyword evidence="1" id="KW-1133">Transmembrane helix</keyword>
<dbReference type="RefSeq" id="WP_125478706.1">
    <property type="nucleotide sequence ID" value="NZ_RSFW01000006.1"/>
</dbReference>
<gene>
    <name evidence="2" type="ORF">EJA10_03990</name>
</gene>
<proteinExistence type="predicted"/>
<comment type="caution">
    <text evidence="2">The sequence shown here is derived from an EMBL/GenBank/DDBJ whole genome shotgun (WGS) entry which is preliminary data.</text>
</comment>
<protein>
    <submittedName>
        <fullName evidence="2">Uncharacterized protein</fullName>
    </submittedName>
</protein>
<dbReference type="OrthoDB" id="2855047at2"/>
<evidence type="ECO:0000313" key="2">
    <source>
        <dbReference type="EMBL" id="RSD28744.1"/>
    </source>
</evidence>
<sequence>MENKIEEHNIKVYDDRVEVVYTSGGVGCLLFSGITMTLTALFILFYIVPDSNVVRAFIGIIIGVIGLLFFGTMLLKVLGAVLTGKAVYTVQDGYFKGKKHAVRISEIKDMEWAGKSLKYLAVMTENNKTVKLSSYNLVNEEKVNQVITEYVIPQGTPEFKANWEKRRGDKGA</sequence>
<feature type="transmembrane region" description="Helical" evidence="1">
    <location>
        <begin position="20"/>
        <end position="47"/>
    </location>
</feature>
<evidence type="ECO:0000313" key="3">
    <source>
        <dbReference type="Proteomes" id="UP000279911"/>
    </source>
</evidence>
<dbReference type="EMBL" id="RSFW01000006">
    <property type="protein sequence ID" value="RSD28744.1"/>
    <property type="molecule type" value="Genomic_DNA"/>
</dbReference>
<reference evidence="3" key="1">
    <citation type="submission" date="2018-12" db="EMBL/GenBank/DDBJ databases">
        <title>Bacillus chawlae sp. nov., Bacillus glennii sp. nov., and Bacillus saganii sp. nov. Isolated from the Vehicle Assembly Building at Kennedy Space Center where the Viking Spacecraft were Assembled.</title>
        <authorList>
            <person name="Seuylemezian A."/>
            <person name="Vaishampayan P."/>
        </authorList>
    </citation>
    <scope>NUCLEOTIDE SEQUENCE [LARGE SCALE GENOMIC DNA]</scope>
    <source>
        <strain evidence="3">DSM 13966</strain>
    </source>
</reference>
<accession>A0A3R9FZI1</accession>
<keyword evidence="1" id="KW-0472">Membrane</keyword>
<dbReference type="Pfam" id="PF17353">
    <property type="entry name" value="DUF5381"/>
    <property type="match status" value="1"/>
</dbReference>
<keyword evidence="1" id="KW-0812">Transmembrane</keyword>
<dbReference type="InterPro" id="IPR035324">
    <property type="entry name" value="DUF5381"/>
</dbReference>